<organism evidence="1 2">
    <name type="scientific">Phenylobacterium soli</name>
    <dbReference type="NCBI Taxonomy" id="2170551"/>
    <lineage>
        <taxon>Bacteria</taxon>
        <taxon>Pseudomonadati</taxon>
        <taxon>Pseudomonadota</taxon>
        <taxon>Alphaproteobacteria</taxon>
        <taxon>Caulobacterales</taxon>
        <taxon>Caulobacteraceae</taxon>
        <taxon>Phenylobacterium</taxon>
    </lineage>
</organism>
<sequence>MPMIDAVIPEGALTPAAEAVLIREVTDILLAHEEGLDPGNARAQAVSVLFLHRPQVFVAGAPADAPRYRFIPQVPDGQYGDGARFASLVRQITEAVARAEAAPFDAVSPRVWVFPAEIADGRWGARGVVRRLPDIVGYLLGEAAAPAAAARLESLQRQRALTLLRQALGPAES</sequence>
<comment type="caution">
    <text evidence="1">The sequence shown here is derived from an EMBL/GenBank/DDBJ whole genome shotgun (WGS) entry which is preliminary data.</text>
</comment>
<accession>A0A328ALP5</accession>
<dbReference type="AlphaFoldDB" id="A0A328ALP5"/>
<dbReference type="Proteomes" id="UP000249254">
    <property type="component" value="Unassembled WGS sequence"/>
</dbReference>
<dbReference type="OrthoDB" id="8225112at2"/>
<reference evidence="2" key="1">
    <citation type="submission" date="2018-05" db="EMBL/GenBank/DDBJ databases">
        <authorList>
            <person name="Li X."/>
        </authorList>
    </citation>
    <scope>NUCLEOTIDE SEQUENCE [LARGE SCALE GENOMIC DNA]</scope>
    <source>
        <strain evidence="2">LX32</strain>
    </source>
</reference>
<evidence type="ECO:0000313" key="1">
    <source>
        <dbReference type="EMBL" id="RAK55770.1"/>
    </source>
</evidence>
<dbReference type="Gene3D" id="3.30.429.10">
    <property type="entry name" value="Macrophage Migration Inhibitory Factor"/>
    <property type="match status" value="1"/>
</dbReference>
<proteinExistence type="predicted"/>
<name>A0A328ALP5_9CAUL</name>
<dbReference type="RefSeq" id="WP_111529518.1">
    <property type="nucleotide sequence ID" value="NZ_JBHRSG010000003.1"/>
</dbReference>
<evidence type="ECO:0000313" key="2">
    <source>
        <dbReference type="Proteomes" id="UP000249254"/>
    </source>
</evidence>
<gene>
    <name evidence="1" type="ORF">DJ017_15250</name>
</gene>
<dbReference type="InterPro" id="IPR014347">
    <property type="entry name" value="Tautomerase/MIF_sf"/>
</dbReference>
<keyword evidence="2" id="KW-1185">Reference proteome</keyword>
<protein>
    <submittedName>
        <fullName evidence="1">Tautomerase enzyme</fullName>
    </submittedName>
</protein>
<dbReference type="EMBL" id="QFYQ01000001">
    <property type="protein sequence ID" value="RAK55770.1"/>
    <property type="molecule type" value="Genomic_DNA"/>
</dbReference>